<dbReference type="STRING" id="417102.CA982_20840"/>
<keyword evidence="3" id="KW-1185">Reference proteome</keyword>
<proteinExistence type="predicted"/>
<feature type="region of interest" description="Disordered" evidence="1">
    <location>
        <begin position="112"/>
        <end position="135"/>
    </location>
</feature>
<dbReference type="Pfam" id="PF16259">
    <property type="entry name" value="DUF4913"/>
    <property type="match status" value="1"/>
</dbReference>
<evidence type="ECO:0000256" key="1">
    <source>
        <dbReference type="SAM" id="MobiDB-lite"/>
    </source>
</evidence>
<gene>
    <name evidence="2" type="ORF">CA982_20840</name>
</gene>
<protein>
    <submittedName>
        <fullName evidence="2">DUF4913 domain-containing protein</fullName>
    </submittedName>
</protein>
<name>A0A243Q5K3_9ACTN</name>
<evidence type="ECO:0000313" key="3">
    <source>
        <dbReference type="Proteomes" id="UP000194632"/>
    </source>
</evidence>
<organism evidence="2 3">
    <name type="scientific">Gordonia lacunae</name>
    <dbReference type="NCBI Taxonomy" id="417102"/>
    <lineage>
        <taxon>Bacteria</taxon>
        <taxon>Bacillati</taxon>
        <taxon>Actinomycetota</taxon>
        <taxon>Actinomycetes</taxon>
        <taxon>Mycobacteriales</taxon>
        <taxon>Gordoniaceae</taxon>
        <taxon>Gordonia</taxon>
    </lineage>
</organism>
<dbReference type="EMBL" id="NGFO01000029">
    <property type="protein sequence ID" value="OUC76695.1"/>
    <property type="molecule type" value="Genomic_DNA"/>
</dbReference>
<accession>A0A243Q5K3</accession>
<dbReference type="RefSeq" id="WP_014928880.1">
    <property type="nucleotide sequence ID" value="NZ_NGFO01000029.1"/>
</dbReference>
<dbReference type="AlphaFoldDB" id="A0A243Q5K3"/>
<evidence type="ECO:0000313" key="2">
    <source>
        <dbReference type="EMBL" id="OUC76695.1"/>
    </source>
</evidence>
<comment type="caution">
    <text evidence="2">The sequence shown here is derived from an EMBL/GenBank/DDBJ whole genome shotgun (WGS) entry which is preliminary data.</text>
</comment>
<reference evidence="2 3" key="1">
    <citation type="submission" date="2017-05" db="EMBL/GenBank/DDBJ databases">
        <title>Biotechnological potential of actinobacteria isolated from South African environments.</title>
        <authorList>
            <person name="Le Roes-Hill M."/>
            <person name="Prins A."/>
            <person name="Durrell K.A."/>
        </authorList>
    </citation>
    <scope>NUCLEOTIDE SEQUENCE [LARGE SCALE GENOMIC DNA]</scope>
    <source>
        <strain evidence="2">BS2</strain>
    </source>
</reference>
<sequence length="135" mass="15580">MTTPATDTPDDDPRAHWRFTSGADWFTNWLSHIKAGRFDRDTRWCAQWWRHDEVVIRLEELWKAWETARLSEDPAALSSWWTAHLDAHWRALTAGNGPLYLCTPDKHTNTETLTDTCTPPPPGWFDPPVDHTTAA</sequence>
<dbReference type="OrthoDB" id="4535229at2"/>
<dbReference type="Proteomes" id="UP000194632">
    <property type="component" value="Unassembled WGS sequence"/>
</dbReference>
<dbReference type="InterPro" id="IPR032584">
    <property type="entry name" value="DUF4913"/>
</dbReference>